<comment type="similarity">
    <text evidence="1">Belongs to the N-Me-Phe pilin family.</text>
</comment>
<keyword evidence="2" id="KW-0488">Methylation</keyword>
<evidence type="ECO:0000256" key="2">
    <source>
        <dbReference type="ARBA" id="ARBA00022481"/>
    </source>
</evidence>
<keyword evidence="4" id="KW-0812">Transmembrane</keyword>
<dbReference type="EMBL" id="QLAG01000001">
    <property type="protein sequence ID" value="TLX65358.1"/>
    <property type="molecule type" value="Genomic_DNA"/>
</dbReference>
<accession>A0A5R9QJN7</accession>
<evidence type="ECO:0000313" key="6">
    <source>
        <dbReference type="Proteomes" id="UP000306753"/>
    </source>
</evidence>
<comment type="caution">
    <text evidence="5">The sequence shown here is derived from an EMBL/GenBank/DDBJ whole genome shotgun (WGS) entry which is preliminary data.</text>
</comment>
<evidence type="ECO:0000313" key="5">
    <source>
        <dbReference type="EMBL" id="TLX65358.1"/>
    </source>
</evidence>
<evidence type="ECO:0000256" key="3">
    <source>
        <dbReference type="ARBA" id="ARBA00029638"/>
    </source>
</evidence>
<dbReference type="Pfam" id="PF07963">
    <property type="entry name" value="N_methyl"/>
    <property type="match status" value="1"/>
</dbReference>
<dbReference type="RefSeq" id="WP_414718300.1">
    <property type="nucleotide sequence ID" value="NZ_QLAG01000001.1"/>
</dbReference>
<dbReference type="Gene3D" id="3.30.700.10">
    <property type="entry name" value="Glycoprotein, Type 4 Pilin"/>
    <property type="match status" value="1"/>
</dbReference>
<proteinExistence type="inferred from homology"/>
<dbReference type="Pfam" id="PF00114">
    <property type="entry name" value="Pilin"/>
    <property type="match status" value="1"/>
</dbReference>
<dbReference type="InterPro" id="IPR045584">
    <property type="entry name" value="Pilin-like"/>
</dbReference>
<dbReference type="InterPro" id="IPR001082">
    <property type="entry name" value="Pilin"/>
</dbReference>
<dbReference type="Proteomes" id="UP000306753">
    <property type="component" value="Unassembled WGS sequence"/>
</dbReference>
<dbReference type="GO" id="GO:0007155">
    <property type="term" value="P:cell adhesion"/>
    <property type="evidence" value="ECO:0007669"/>
    <property type="project" value="InterPro"/>
</dbReference>
<gene>
    <name evidence="5" type="ORF">DN820_00355</name>
</gene>
<keyword evidence="4" id="KW-0472">Membrane</keyword>
<dbReference type="GO" id="GO:0009289">
    <property type="term" value="C:pilus"/>
    <property type="evidence" value="ECO:0007669"/>
    <property type="project" value="InterPro"/>
</dbReference>
<organism evidence="5 6">
    <name type="scientific">Stutzerimonas nosocomialis</name>
    <dbReference type="NCBI Taxonomy" id="1056496"/>
    <lineage>
        <taxon>Bacteria</taxon>
        <taxon>Pseudomonadati</taxon>
        <taxon>Pseudomonadota</taxon>
        <taxon>Gammaproteobacteria</taxon>
        <taxon>Pseudomonadales</taxon>
        <taxon>Pseudomonadaceae</taxon>
        <taxon>Stutzerimonas</taxon>
    </lineage>
</organism>
<sequence>MCGAYFYATGNLMNTRSLGFTLVELMIAVAIIGLLAAIAVPLFQERVVITQMKRAHAELSSYKSAFEASVNNGQTDVTNEDLGYERSNLVREGNVASVSSNGAGSLHITMGQGAHSAIRGTSISLQRAASGVWRCHVDTSAAGAWRSAFMPHGCE</sequence>
<dbReference type="InterPro" id="IPR012902">
    <property type="entry name" value="N_methyl_site"/>
</dbReference>
<evidence type="ECO:0000256" key="1">
    <source>
        <dbReference type="ARBA" id="ARBA00005233"/>
    </source>
</evidence>
<keyword evidence="4" id="KW-1133">Transmembrane helix</keyword>
<dbReference type="AlphaFoldDB" id="A0A5R9QJN7"/>
<name>A0A5R9QJN7_9GAMM</name>
<protein>
    <recommendedName>
        <fullName evidence="3">Pilin</fullName>
    </recommendedName>
</protein>
<keyword evidence="6" id="KW-1185">Reference proteome</keyword>
<dbReference type="NCBIfam" id="TIGR02532">
    <property type="entry name" value="IV_pilin_GFxxxE"/>
    <property type="match status" value="1"/>
</dbReference>
<reference evidence="5 6" key="1">
    <citation type="journal article" date="2017" name="Eur. J. Clin. Microbiol. Infect. Dis.">
        <title>Uncommonly isolated clinical Pseudomonas: identification and phylogenetic assignation.</title>
        <authorList>
            <person name="Mulet M."/>
            <person name="Gomila M."/>
            <person name="Ramirez A."/>
            <person name="Cardew S."/>
            <person name="Moore E.R."/>
            <person name="Lalucat J."/>
            <person name="Garcia-Valdes E."/>
        </authorList>
    </citation>
    <scope>NUCLEOTIDE SEQUENCE [LARGE SCALE GENOMIC DNA]</scope>
    <source>
        <strain evidence="5 6">SD129</strain>
    </source>
</reference>
<feature type="transmembrane region" description="Helical" evidence="4">
    <location>
        <begin position="20"/>
        <end position="43"/>
    </location>
</feature>
<evidence type="ECO:0000256" key="4">
    <source>
        <dbReference type="SAM" id="Phobius"/>
    </source>
</evidence>
<dbReference type="SUPFAM" id="SSF54523">
    <property type="entry name" value="Pili subunits"/>
    <property type="match status" value="1"/>
</dbReference>